<dbReference type="AlphaFoldDB" id="A0A6L3VR23"/>
<dbReference type="Proteomes" id="UP000483004">
    <property type="component" value="Unassembled WGS sequence"/>
</dbReference>
<comment type="caution">
    <text evidence="1">The sequence shown here is derived from an EMBL/GenBank/DDBJ whole genome shotgun (WGS) entry which is preliminary data.</text>
</comment>
<dbReference type="OrthoDB" id="4111494at2"/>
<sequence>MLALRRVGLFVVLPLVLIAVAAFSWYRLSDTSRGYQDKLAGYCQGLIPEAESADFTDHEEKALRHDEHHVDDDGLRWESCDVGDLRLTIGDVGETLVNSGIRNGFFTLLLEGLDDNDETPMAIGGGWEGYTDLRNTGVVMGCTNRHASVVVSAVSDGSLMDARARQVARLVTATAARAAHRGGCDAKSGGPIPPLSQPAKEMSPETIGGTCAGIPVKTVVETGEVNWIKESAGSGNAPVEGCTLGRTVAFSSAAYHFQANYGPYAQALRTAPSGSGESTLFRTGADFGRSRDHAWATARCSGHGARALFSVSATEYADPTARFLTTSLRAFAEHAVQRHGCTGLRLPR</sequence>
<name>A0A6L3VR23_9ACTN</name>
<evidence type="ECO:0000313" key="2">
    <source>
        <dbReference type="Proteomes" id="UP000483004"/>
    </source>
</evidence>
<gene>
    <name evidence="1" type="ORF">F9B16_21245</name>
</gene>
<proteinExistence type="predicted"/>
<dbReference type="EMBL" id="WBMR01000060">
    <property type="protein sequence ID" value="KAB2379243.1"/>
    <property type="molecule type" value="Genomic_DNA"/>
</dbReference>
<protein>
    <submittedName>
        <fullName evidence="1">Uncharacterized protein</fullName>
    </submittedName>
</protein>
<evidence type="ECO:0000313" key="1">
    <source>
        <dbReference type="EMBL" id="KAB2379243.1"/>
    </source>
</evidence>
<dbReference type="RefSeq" id="WP_151541854.1">
    <property type="nucleotide sequence ID" value="NZ_WBMR01000060.1"/>
</dbReference>
<organism evidence="1 2">
    <name type="scientific">Actinomadura montaniterrae</name>
    <dbReference type="NCBI Taxonomy" id="1803903"/>
    <lineage>
        <taxon>Bacteria</taxon>
        <taxon>Bacillati</taxon>
        <taxon>Actinomycetota</taxon>
        <taxon>Actinomycetes</taxon>
        <taxon>Streptosporangiales</taxon>
        <taxon>Thermomonosporaceae</taxon>
        <taxon>Actinomadura</taxon>
    </lineage>
</organism>
<keyword evidence="2" id="KW-1185">Reference proteome</keyword>
<accession>A0A6L3VR23</accession>
<reference evidence="1 2" key="1">
    <citation type="submission" date="2019-09" db="EMBL/GenBank/DDBJ databases">
        <title>Actinomadura physcomitrii sp. nov., a novel actinomycete isolated from moss [Physcomitrium sphaericum (Ludw) Fuernr].</title>
        <authorList>
            <person name="Liu C."/>
            <person name="Zhuang X."/>
        </authorList>
    </citation>
    <scope>NUCLEOTIDE SEQUENCE [LARGE SCALE GENOMIC DNA]</scope>
    <source>
        <strain evidence="1 2">CYP1-1B</strain>
    </source>
</reference>